<dbReference type="PANTHER" id="PTHR47933:SF11">
    <property type="entry name" value="PENTATRICOPEPTIDE REPEAT-CONTAINING PROTEIN 2"/>
    <property type="match status" value="1"/>
</dbReference>
<dbReference type="InterPro" id="IPR011990">
    <property type="entry name" value="TPR-like_helical_dom_sf"/>
</dbReference>
<evidence type="ECO:0000256" key="1">
    <source>
        <dbReference type="ARBA" id="ARBA00022737"/>
    </source>
</evidence>
<feature type="region of interest" description="Disordered" evidence="2">
    <location>
        <begin position="78"/>
        <end position="116"/>
    </location>
</feature>
<dbReference type="Gene3D" id="1.25.40.10">
    <property type="entry name" value="Tetratricopeptide repeat domain"/>
    <property type="match status" value="1"/>
</dbReference>
<dbReference type="InterPro" id="IPR013888">
    <property type="entry name" value="RNase_P_Rpm2_mt"/>
</dbReference>
<evidence type="ECO:0000313" key="3">
    <source>
        <dbReference type="EMBL" id="CAR23748.1"/>
    </source>
</evidence>
<dbReference type="GeneID" id="8292357"/>
<dbReference type="InParanoid" id="C5DIY7"/>
<dbReference type="PANTHER" id="PTHR47933">
    <property type="entry name" value="PENTATRICOPEPTIDE REPEAT-CONTAINING PROTEIN 1, MITOCHONDRIAL"/>
    <property type="match status" value="1"/>
</dbReference>
<dbReference type="FunCoup" id="C5DIY7">
    <property type="interactions" value="308"/>
</dbReference>
<name>C5DIY7_LACTC</name>
<dbReference type="Proteomes" id="UP000002036">
    <property type="component" value="Chromosome E"/>
</dbReference>
<keyword evidence="1" id="KW-0677">Repeat</keyword>
<dbReference type="KEGG" id="lth:KLTH0E16214g"/>
<dbReference type="AlphaFoldDB" id="C5DIY7"/>
<feature type="compositionally biased region" description="Basic and acidic residues" evidence="2">
    <location>
        <begin position="78"/>
        <end position="88"/>
    </location>
</feature>
<protein>
    <submittedName>
        <fullName evidence="3">KLTH0E16214p</fullName>
    </submittedName>
</protein>
<evidence type="ECO:0000313" key="4">
    <source>
        <dbReference type="Proteomes" id="UP000002036"/>
    </source>
</evidence>
<dbReference type="GO" id="GO:0003729">
    <property type="term" value="F:mRNA binding"/>
    <property type="evidence" value="ECO:0007669"/>
    <property type="project" value="TreeGrafter"/>
</dbReference>
<dbReference type="InterPro" id="IPR051240">
    <property type="entry name" value="Mito_RNA-Proc/Resp"/>
</dbReference>
<dbReference type="EMBL" id="CU928169">
    <property type="protein sequence ID" value="CAR23748.1"/>
    <property type="molecule type" value="Genomic_DNA"/>
</dbReference>
<keyword evidence="4" id="KW-1185">Reference proteome</keyword>
<dbReference type="HOGENOM" id="CLU_270952_0_0_1"/>
<reference evidence="3 4" key="1">
    <citation type="journal article" date="2009" name="Genome Res.">
        <title>Comparative genomics of protoploid Saccharomycetaceae.</title>
        <authorList>
            <consortium name="The Genolevures Consortium"/>
            <person name="Souciet J.-L."/>
            <person name="Dujon B."/>
            <person name="Gaillardin C."/>
            <person name="Johnston M."/>
            <person name="Baret P.V."/>
            <person name="Cliften P."/>
            <person name="Sherman D.J."/>
            <person name="Weissenbach J."/>
            <person name="Westhof E."/>
            <person name="Wincker P."/>
            <person name="Jubin C."/>
            <person name="Poulain J."/>
            <person name="Barbe V."/>
            <person name="Segurens B."/>
            <person name="Artiguenave F."/>
            <person name="Anthouard V."/>
            <person name="Vacherie B."/>
            <person name="Val M.-E."/>
            <person name="Fulton R.S."/>
            <person name="Minx P."/>
            <person name="Wilson R."/>
            <person name="Durrens P."/>
            <person name="Jean G."/>
            <person name="Marck C."/>
            <person name="Martin T."/>
            <person name="Nikolski M."/>
            <person name="Rolland T."/>
            <person name="Seret M.-L."/>
            <person name="Casaregola S."/>
            <person name="Despons L."/>
            <person name="Fairhead C."/>
            <person name="Fischer G."/>
            <person name="Lafontaine I."/>
            <person name="Leh V."/>
            <person name="Lemaire M."/>
            <person name="de Montigny J."/>
            <person name="Neuveglise C."/>
            <person name="Thierry A."/>
            <person name="Blanc-Lenfle I."/>
            <person name="Bleykasten C."/>
            <person name="Diffels J."/>
            <person name="Fritsch E."/>
            <person name="Frangeul L."/>
            <person name="Goeffon A."/>
            <person name="Jauniaux N."/>
            <person name="Kachouri-Lafond R."/>
            <person name="Payen C."/>
            <person name="Potier S."/>
            <person name="Pribylova L."/>
            <person name="Ozanne C."/>
            <person name="Richard G.-F."/>
            <person name="Sacerdot C."/>
            <person name="Straub M.-L."/>
            <person name="Talla E."/>
        </authorList>
    </citation>
    <scope>NUCLEOTIDE SEQUENCE [LARGE SCALE GENOMIC DNA]</scope>
    <source>
        <strain evidence="4">ATCC 56472 / CBS 6340 / NRRL Y-8284</strain>
    </source>
</reference>
<dbReference type="Pfam" id="PF08579">
    <property type="entry name" value="RPM2"/>
    <property type="match status" value="1"/>
</dbReference>
<gene>
    <name evidence="3" type="ordered locus">KLTH0E16214g</name>
</gene>
<evidence type="ECO:0000256" key="2">
    <source>
        <dbReference type="SAM" id="MobiDB-lite"/>
    </source>
</evidence>
<dbReference type="STRING" id="559295.C5DIY7"/>
<dbReference type="OMA" id="GDWDKSY"/>
<dbReference type="eggNOG" id="ENOG502S4M0">
    <property type="taxonomic scope" value="Eukaryota"/>
</dbReference>
<sequence>MAFKSFKCKFYSKGYHSSAQKQTTAFFESSYQYLRRNQGVVSQESHIPSSHNVVVSPNPVVVANVNYNTLEHVLETEAAEEKAHRTEGELNGSEQRSSKHGRRASLSGAGGSGQARDRYRAFNADSIPHYSNNRHLVINERLSKSYFSTTAVEPSNIPGQEQNLVTPSATADPKAVLDADASNPVSANSQASPWEPDTEETLNPETFLQTQVAHIKHCFAVGDYNKINALYQALVRNEIVPPVEIYATVIESVCMRDLDNDNVDNRMFQLLNCYQDLINNKLKPTEKIYSLVIGSLLKGSILAYESGNGNGCDFYKIAVDLFRASNAHKSHEFPKELLDCSLLAMNLYPGYVELDYVIEVLNNSKLYVRDTFYYVSMMSYAKHLNNNFVLKKLYDEFRSACVADVNLQNHQYEVYSIMLSGLVETGDMALAVKLMDKVLTDAKEKVGLASNISMVLSNFLISVSKMDCQKAYQLWLEFKKLQWIPEFSYSFYMTLLSNSLGDWQLARKIYDYMLPMTREPNKPPASLIERLLQPLGTNSLLSSFLDYALQLNDTEVVMKVLEESIVKRFGFEIGVYPYVFQFLRNIRCPDDYLLRFINFHGQLLTKGNERFEFLNGLIDSFQSQVILAKVTEMKFFADYCRSFNVAESRMINHSGIIACFQSLWGSPQTIERYSYNIELHGIMVCKLHDLEGYYAVMENEYLLQFKDRLTERFEKLMINYKRLNLDPNMISGTPVQAAKMISMSEELINYFAHPGDWDKSYPLCLGSMLRNSFSTGLKAYERLSDDGFCFDYDTYRELIKQKVNNSEIITKALDLCPDEEEERYLSNCLVVKTYSKELEDKVLKHPLFKTKILPHLKDSFYVRLAKNTSDFQFFIEQIGFPQRFRSIADQVEHKEIVSYIYERLFKDKRYDEVLASNNVCPVLNVELLLKSCIRAGEFGQYKTIFNKFKDSLVDASLNVQAEYLITNKRVDEAIKLIRGSSQKTEHKTNDLLSFALFLKSFSEPIMNFDLIENTLQLANILSSQDAFASMVAFYQTLMHDSAFLHGVNMNQAMSCEIVQQMLNNLGDAVQFVDLENENVRKNFQRKINNYFRFRMFLKLPNLEECTVLRIIQIYAKVQPQAIDALFNNIVETIYLNPNTRLLYLRNDMVFNFKPQQLASVVREIEDIYISNNELEDAEKAKTFNGVLEKLYSL</sequence>
<dbReference type="RefSeq" id="XP_002554185.1">
    <property type="nucleotide sequence ID" value="XM_002554139.1"/>
</dbReference>
<dbReference type="OrthoDB" id="185373at2759"/>
<accession>C5DIY7</accession>
<proteinExistence type="predicted"/>
<organism evidence="3 4">
    <name type="scientific">Lachancea thermotolerans (strain ATCC 56472 / CBS 6340 / NRRL Y-8284)</name>
    <name type="common">Yeast</name>
    <name type="synonym">Kluyveromyces thermotolerans</name>
    <dbReference type="NCBI Taxonomy" id="559295"/>
    <lineage>
        <taxon>Eukaryota</taxon>
        <taxon>Fungi</taxon>
        <taxon>Dikarya</taxon>
        <taxon>Ascomycota</taxon>
        <taxon>Saccharomycotina</taxon>
        <taxon>Saccharomycetes</taxon>
        <taxon>Saccharomycetales</taxon>
        <taxon>Saccharomycetaceae</taxon>
        <taxon>Lachancea</taxon>
    </lineage>
</organism>